<dbReference type="GO" id="GO:0052917">
    <property type="term" value="F:dol-P-Man:Man(7)GlcNAc(2)-PP-Dol alpha-1,6-mannosyltransferase activity"/>
    <property type="evidence" value="ECO:0007669"/>
    <property type="project" value="UniProtKB-EC"/>
</dbReference>
<dbReference type="PANTHER" id="PTHR22760:SF1">
    <property type="entry name" value="DOL-P-MAN:MAN(7)GLCNAC(2)-PP-DOL ALPHA-1,6-MANNOSYLTRANSFERASE"/>
    <property type="match status" value="1"/>
</dbReference>
<evidence type="ECO:0000256" key="10">
    <source>
        <dbReference type="ARBA" id="ARBA00044721"/>
    </source>
</evidence>
<evidence type="ECO:0000256" key="4">
    <source>
        <dbReference type="ARBA" id="ARBA00022676"/>
    </source>
</evidence>
<name>A0A0A8L4D6_9SACH</name>
<dbReference type="PANTHER" id="PTHR22760">
    <property type="entry name" value="GLYCOSYLTRANSFERASE"/>
    <property type="match status" value="1"/>
</dbReference>
<gene>
    <name evidence="13" type="ORF">KLDO_g1410</name>
</gene>
<evidence type="ECO:0000256" key="12">
    <source>
        <dbReference type="RuleBase" id="RU363075"/>
    </source>
</evidence>
<feature type="transmembrane region" description="Helical" evidence="12">
    <location>
        <begin position="307"/>
        <end position="325"/>
    </location>
</feature>
<evidence type="ECO:0000256" key="1">
    <source>
        <dbReference type="ARBA" id="ARBA00004477"/>
    </source>
</evidence>
<reference evidence="13 14" key="1">
    <citation type="submission" date="2014-03" db="EMBL/GenBank/DDBJ databases">
        <title>The genome of Kluyveromyces dobzhanskii.</title>
        <authorList>
            <person name="Nystedt B."/>
            <person name="Astrom S."/>
        </authorList>
    </citation>
    <scope>NUCLEOTIDE SEQUENCE [LARGE SCALE GENOMIC DNA]</scope>
    <source>
        <strain evidence="13 14">CBS 2104</strain>
    </source>
</reference>
<evidence type="ECO:0000256" key="5">
    <source>
        <dbReference type="ARBA" id="ARBA00022679"/>
    </source>
</evidence>
<proteinExistence type="inferred from homology"/>
<evidence type="ECO:0000256" key="6">
    <source>
        <dbReference type="ARBA" id="ARBA00022692"/>
    </source>
</evidence>
<comment type="caution">
    <text evidence="13">The sequence shown here is derived from an EMBL/GenBank/DDBJ whole genome shotgun (WGS) entry which is preliminary data.</text>
</comment>
<sequence>MEGIFDLTTVLTSAVALHLWYSPYTKVEESFTLQAVHDILKYGVFDISNYDHVTFPGAVPRSFVGPLILSVLTYPFNLTISKDPFRTQMLVRFLIGLTNTVALNRFLIAAKKALTKDQEEKSEKSSDPSSSKYRISASDLSTWFGLFTVTQFHLMFYSSRPLPNFVMALPLSLLGLAWALEESYKWSIILLSFTAIVFRLEIAALTIGVALGAFFYGKISILSILRTGFIGAGIGLFLSVQVDSYFWDRLTVPEIESFIFNVIGGESAKWGTQPFFSYLTGYLPMMFIPPTVLLINHLGFKMGPISFRVVGIAAYFHVLVLSLQPHKEWRFIIYANPPITLLGATAAAYLYKNIDNKSVTGVAIRFALLLTPLLSLIISVGFSYISTMNYPGGTALEQFNEIAKSQNITDAVIHLDVPVCMTGATLFGQLDDSWNITYDKTEDNTMASKWPSFDYLITPVSNSSLLPIENGTKWELISQTQAFGGINTEYLAKTFTEEYANGLDLFVTWERSKDLTFLKDIFDNSLIMKDVFFTYKKIPIL</sequence>
<comment type="similarity">
    <text evidence="3 12">Belongs to the glycosyltransferase 22 family.</text>
</comment>
<accession>A0A0A8L4D6</accession>
<comment type="catalytic activity">
    <reaction evidence="11">
        <text>an alpha-D-Man-(1-&gt;2)-alpha-D-Man-(1-&gt;2)-alpha-D-Man-(1-&gt;3)-[alpha-D-Man-(1-&gt;2)-alpha-D-Man-(1-&gt;3)-alpha-D-Man-(1-&gt;6)]-beta-D-Man-(1-&gt;4)-beta-D-GlcNAc-(1-&gt;4)-alpha-D-GlcNAc-diphospho-di-trans,poly-cis-dolichol + a di-trans,poly-cis-dolichyl beta-D-mannosyl phosphate = an alpha-D-Man-(1-&gt;2)-alpha-D-Man-(1-&gt;2)-alpha-D-Man-(1-&gt;3)-[alpha-D-Man-(1-&gt;2)-alpha-D-Man-(1-&gt;3)-[alpha-D-Man-(1-&gt;6)]-alpha-D-Man-(1-&gt;6)]-beta-D-Man-(1-&gt;4)-beta-D-GlcNAc-(1-&gt;4)-alpha-D-GlcNAc-diphospho-di-trans,poly-cis-dolichol + a di-trans,poly-cis-dolichyl phosphate + H(+)</text>
        <dbReference type="Rhea" id="RHEA:29535"/>
        <dbReference type="Rhea" id="RHEA-COMP:19498"/>
        <dbReference type="Rhea" id="RHEA-COMP:19501"/>
        <dbReference type="Rhea" id="RHEA-COMP:19518"/>
        <dbReference type="Rhea" id="RHEA-COMP:19519"/>
        <dbReference type="ChEBI" id="CHEBI:15378"/>
        <dbReference type="ChEBI" id="CHEBI:57683"/>
        <dbReference type="ChEBI" id="CHEBI:58211"/>
        <dbReference type="ChEBI" id="CHEBI:132517"/>
        <dbReference type="ChEBI" id="CHEBI:132519"/>
        <dbReference type="EC" id="2.4.1.260"/>
    </reaction>
    <physiologicalReaction direction="left-to-right" evidence="11">
        <dbReference type="Rhea" id="RHEA:29536"/>
    </physiologicalReaction>
</comment>
<feature type="transmembrane region" description="Helical" evidence="12">
    <location>
        <begin position="186"/>
        <end position="216"/>
    </location>
</feature>
<feature type="transmembrane region" description="Helical" evidence="12">
    <location>
        <begin position="331"/>
        <end position="351"/>
    </location>
</feature>
<comment type="function">
    <text evidence="10">Mannosyltransferase that operates in the biosynthetic pathway of dolichol-linked oligosaccharides, the glycan precursors employed in protein asparagine (N)-glycosylation. The assembly of dolichol-linked oligosaccharides begins on the cytosolic side of the endoplasmic reticulum membrane and finishes in its lumen. The sequential addition of sugars to dolichol pyrophosphate produces dolichol-linked oligosaccharides containing fourteen sugars, including two GlcNAcs, nine mannoses and three glucoses. Once assembled, the oligosaccharide is transferred from the lipid to nascent proteins by oligosaccharyltransferases. In the lumen of the endoplasmic reticulum, adds the eighth mannose residue in an alpha-1,6 linkage onto Man(7)GlcNAc(2)-PP-dolichol to produce Man(8)GlcNAc(2)-PP-dolichol.</text>
</comment>
<dbReference type="UniPathway" id="UPA00378"/>
<feature type="transmembrane region" description="Helical" evidence="12">
    <location>
        <begin position="228"/>
        <end position="247"/>
    </location>
</feature>
<keyword evidence="7 12" id="KW-0256">Endoplasmic reticulum</keyword>
<dbReference type="OrthoDB" id="19039at2759"/>
<evidence type="ECO:0000313" key="14">
    <source>
        <dbReference type="Proteomes" id="UP000031516"/>
    </source>
</evidence>
<keyword evidence="5" id="KW-0808">Transferase</keyword>
<comment type="subcellular location">
    <subcellularLocation>
        <location evidence="1 12">Endoplasmic reticulum membrane</location>
        <topology evidence="1 12">Multi-pass membrane protein</topology>
    </subcellularLocation>
</comment>
<protein>
    <recommendedName>
        <fullName evidence="12">Mannosyltransferase</fullName>
        <ecNumber evidence="12">2.4.1.-</ecNumber>
    </recommendedName>
</protein>
<evidence type="ECO:0000256" key="11">
    <source>
        <dbReference type="ARBA" id="ARBA00048899"/>
    </source>
</evidence>
<dbReference type="Pfam" id="PF03901">
    <property type="entry name" value="Glyco_transf_22"/>
    <property type="match status" value="1"/>
</dbReference>
<evidence type="ECO:0000256" key="2">
    <source>
        <dbReference type="ARBA" id="ARBA00004922"/>
    </source>
</evidence>
<dbReference type="GO" id="GO:0005789">
    <property type="term" value="C:endoplasmic reticulum membrane"/>
    <property type="evidence" value="ECO:0007669"/>
    <property type="project" value="UniProtKB-SubCell"/>
</dbReference>
<evidence type="ECO:0000256" key="3">
    <source>
        <dbReference type="ARBA" id="ARBA00007063"/>
    </source>
</evidence>
<dbReference type="Proteomes" id="UP000031516">
    <property type="component" value="Unassembled WGS sequence"/>
</dbReference>
<feature type="transmembrane region" description="Helical" evidence="12">
    <location>
        <begin position="275"/>
        <end position="295"/>
    </location>
</feature>
<keyword evidence="4 12" id="KW-0328">Glycosyltransferase</keyword>
<evidence type="ECO:0000313" key="13">
    <source>
        <dbReference type="EMBL" id="CDO93108.1"/>
    </source>
</evidence>
<evidence type="ECO:0000256" key="7">
    <source>
        <dbReference type="ARBA" id="ARBA00022824"/>
    </source>
</evidence>
<dbReference type="EMBL" id="CCBQ010000019">
    <property type="protein sequence ID" value="CDO93108.1"/>
    <property type="molecule type" value="Genomic_DNA"/>
</dbReference>
<keyword evidence="6 12" id="KW-0812">Transmembrane</keyword>
<keyword evidence="8 12" id="KW-1133">Transmembrane helix</keyword>
<dbReference type="GO" id="GO:0006487">
    <property type="term" value="P:protein N-linked glycosylation"/>
    <property type="evidence" value="ECO:0007669"/>
    <property type="project" value="TreeGrafter"/>
</dbReference>
<organism evidence="13 14">
    <name type="scientific">Kluyveromyces dobzhanskii CBS 2104</name>
    <dbReference type="NCBI Taxonomy" id="1427455"/>
    <lineage>
        <taxon>Eukaryota</taxon>
        <taxon>Fungi</taxon>
        <taxon>Dikarya</taxon>
        <taxon>Ascomycota</taxon>
        <taxon>Saccharomycotina</taxon>
        <taxon>Saccharomycetes</taxon>
        <taxon>Saccharomycetales</taxon>
        <taxon>Saccharomycetaceae</taxon>
        <taxon>Kluyveromyces</taxon>
    </lineage>
</organism>
<keyword evidence="14" id="KW-1185">Reference proteome</keyword>
<evidence type="ECO:0000256" key="9">
    <source>
        <dbReference type="ARBA" id="ARBA00023136"/>
    </source>
</evidence>
<feature type="transmembrane region" description="Helical" evidence="12">
    <location>
        <begin position="363"/>
        <end position="385"/>
    </location>
</feature>
<comment type="pathway">
    <text evidence="2">Protein modification; protein glycosylation.</text>
</comment>
<dbReference type="InterPro" id="IPR005599">
    <property type="entry name" value="GPI_mannosylTrfase"/>
</dbReference>
<keyword evidence="9 12" id="KW-0472">Membrane</keyword>
<feature type="transmembrane region" description="Helical" evidence="12">
    <location>
        <begin position="164"/>
        <end position="180"/>
    </location>
</feature>
<dbReference type="EC" id="2.4.1.-" evidence="12"/>
<dbReference type="AlphaFoldDB" id="A0A0A8L4D6"/>
<feature type="transmembrane region" description="Helical" evidence="12">
    <location>
        <begin position="58"/>
        <end position="77"/>
    </location>
</feature>
<evidence type="ECO:0000256" key="8">
    <source>
        <dbReference type="ARBA" id="ARBA00022989"/>
    </source>
</evidence>